<evidence type="ECO:0000256" key="8">
    <source>
        <dbReference type="SAM" id="MobiDB-lite"/>
    </source>
</evidence>
<dbReference type="AlphaFoldDB" id="A0A918Q661"/>
<dbReference type="PANTHER" id="PTHR40980">
    <property type="entry name" value="PLUG DOMAIN-CONTAINING PROTEIN"/>
    <property type="match status" value="1"/>
</dbReference>
<evidence type="ECO:0000256" key="6">
    <source>
        <dbReference type="ARBA" id="ARBA00023237"/>
    </source>
</evidence>
<keyword evidence="13" id="KW-1185">Reference proteome</keyword>
<gene>
    <name evidence="12" type="ORF">GCM10011273_22080</name>
</gene>
<sequence>MARMGDIKRKLACLWWVSVALSHPVWAQETTKPKDETPTVTVKGKKAVNRADRQVYDVTKDPDHETATADNTLKRIPGVAIDADGGVTLRGNQAQVMVNGRPWLMYVGDNRAAALRSMPSSMIASIEVISTPGAQYGSNGTGGIINIVTKRSLPPGWFASTTAQASSNGAGMVNGAFQYNKDKLTASVFANIADYKSETRSDFDLAQLAPDGRPLITTDTSNLSDFKSRLGMINSTVDYQLDDNDSLSGQFSYLSSSGTGGGEGQTRRSDANGAPIDLYDSDLTSRFDNDTQTLGLGWTRTGATAGDALKVDLKVNRNTSTNRGDNRSFYSLSSLPENQGTRAQNSLNRSEATNTAFSIDYNKGLESGEVTTGLQITHDDADNNNESSFLYTPGIETPALNPAFSNPFAYRQTIRAAYATWQTMLGDHWVVLGGLRAEALSFESRDAATGAPVKVDYTNLNPSAFATYVVSERQKIRFNYSRRLQRPNAWDLNPSQRYGGAQLVSVGTPTLKPQETDSFETSYEYAKDMNSLSVRAYRLQNRKIISNVRTFIDDPQNAGNQVVLMSRRNAGRSDQTGVQFDYRSQIRPNLSFNTTLTVFEMAMTIPDMPDRSQVTVNSQIGLNYYSKKGHGVSLNLNSLGKQINDYGYMVGNTSVMATYNHALSPTLTLTVMATDVLRTTKTKFVTETRDSRGLSYTSRQAPVISISLSRRFGSGYGAPKPKKTG</sequence>
<evidence type="ECO:0000256" key="7">
    <source>
        <dbReference type="PROSITE-ProRule" id="PRU01360"/>
    </source>
</evidence>
<evidence type="ECO:0000259" key="10">
    <source>
        <dbReference type="Pfam" id="PF07715"/>
    </source>
</evidence>
<dbReference type="Pfam" id="PF14905">
    <property type="entry name" value="OMP_b-brl_3"/>
    <property type="match status" value="1"/>
</dbReference>
<name>A0A918Q661_9CAUL</name>
<accession>A0A918Q661</accession>
<proteinExistence type="inferred from homology"/>
<dbReference type="Gene3D" id="2.40.170.20">
    <property type="entry name" value="TonB-dependent receptor, beta-barrel domain"/>
    <property type="match status" value="1"/>
</dbReference>
<feature type="region of interest" description="Disordered" evidence="8">
    <location>
        <begin position="252"/>
        <end position="275"/>
    </location>
</feature>
<keyword evidence="6 7" id="KW-0998">Cell outer membrane</keyword>
<dbReference type="PROSITE" id="PS52016">
    <property type="entry name" value="TONB_DEPENDENT_REC_3"/>
    <property type="match status" value="1"/>
</dbReference>
<keyword evidence="12" id="KW-0675">Receptor</keyword>
<evidence type="ECO:0000256" key="3">
    <source>
        <dbReference type="ARBA" id="ARBA00022452"/>
    </source>
</evidence>
<dbReference type="SUPFAM" id="SSF56935">
    <property type="entry name" value="Porins"/>
    <property type="match status" value="1"/>
</dbReference>
<dbReference type="Gene3D" id="2.170.130.10">
    <property type="entry name" value="TonB-dependent receptor, plug domain"/>
    <property type="match status" value="1"/>
</dbReference>
<evidence type="ECO:0000256" key="2">
    <source>
        <dbReference type="ARBA" id="ARBA00022448"/>
    </source>
</evidence>
<evidence type="ECO:0000256" key="1">
    <source>
        <dbReference type="ARBA" id="ARBA00004571"/>
    </source>
</evidence>
<feature type="domain" description="TonB-dependent receptor plug" evidence="10">
    <location>
        <begin position="62"/>
        <end position="144"/>
    </location>
</feature>
<keyword evidence="9" id="KW-0732">Signal</keyword>
<evidence type="ECO:0000259" key="11">
    <source>
        <dbReference type="Pfam" id="PF14905"/>
    </source>
</evidence>
<dbReference type="GO" id="GO:0009279">
    <property type="term" value="C:cell outer membrane"/>
    <property type="evidence" value="ECO:0007669"/>
    <property type="project" value="UniProtKB-SubCell"/>
</dbReference>
<dbReference type="InterPro" id="IPR039426">
    <property type="entry name" value="TonB-dep_rcpt-like"/>
</dbReference>
<dbReference type="InterPro" id="IPR037066">
    <property type="entry name" value="Plug_dom_sf"/>
</dbReference>
<dbReference type="InterPro" id="IPR036942">
    <property type="entry name" value="Beta-barrel_TonB_sf"/>
</dbReference>
<evidence type="ECO:0000256" key="9">
    <source>
        <dbReference type="SAM" id="SignalP"/>
    </source>
</evidence>
<comment type="similarity">
    <text evidence="7">Belongs to the TonB-dependent receptor family.</text>
</comment>
<feature type="region of interest" description="Disordered" evidence="8">
    <location>
        <begin position="318"/>
        <end position="349"/>
    </location>
</feature>
<reference evidence="12" key="2">
    <citation type="submission" date="2020-09" db="EMBL/GenBank/DDBJ databases">
        <authorList>
            <person name="Sun Q."/>
            <person name="Kim S."/>
        </authorList>
    </citation>
    <scope>NUCLEOTIDE SEQUENCE</scope>
    <source>
        <strain evidence="12">KCTC 32296</strain>
    </source>
</reference>
<dbReference type="Proteomes" id="UP000662572">
    <property type="component" value="Unassembled WGS sequence"/>
</dbReference>
<dbReference type="Pfam" id="PF07715">
    <property type="entry name" value="Plug"/>
    <property type="match status" value="1"/>
</dbReference>
<keyword evidence="2 7" id="KW-0813">Transport</keyword>
<evidence type="ECO:0000313" key="13">
    <source>
        <dbReference type="Proteomes" id="UP000662572"/>
    </source>
</evidence>
<dbReference type="InterPro" id="IPR041700">
    <property type="entry name" value="OMP_b-brl_3"/>
</dbReference>
<organism evidence="12 13">
    <name type="scientific">Asticcacaulis endophyticus</name>
    <dbReference type="NCBI Taxonomy" id="1395890"/>
    <lineage>
        <taxon>Bacteria</taxon>
        <taxon>Pseudomonadati</taxon>
        <taxon>Pseudomonadota</taxon>
        <taxon>Alphaproteobacteria</taxon>
        <taxon>Caulobacterales</taxon>
        <taxon>Caulobacteraceae</taxon>
        <taxon>Asticcacaulis</taxon>
    </lineage>
</organism>
<keyword evidence="4 7" id="KW-0812">Transmembrane</keyword>
<feature type="domain" description="Outer membrane protein beta-barrel" evidence="11">
    <location>
        <begin position="305"/>
        <end position="708"/>
    </location>
</feature>
<keyword evidence="5 7" id="KW-0472">Membrane</keyword>
<dbReference type="EMBL" id="BMZB01000002">
    <property type="protein sequence ID" value="GGZ35152.1"/>
    <property type="molecule type" value="Genomic_DNA"/>
</dbReference>
<evidence type="ECO:0000256" key="5">
    <source>
        <dbReference type="ARBA" id="ARBA00023136"/>
    </source>
</evidence>
<keyword evidence="3 7" id="KW-1134">Transmembrane beta strand</keyword>
<feature type="chain" id="PRO_5037273037" evidence="9">
    <location>
        <begin position="28"/>
        <end position="725"/>
    </location>
</feature>
<feature type="signal peptide" evidence="9">
    <location>
        <begin position="1"/>
        <end position="27"/>
    </location>
</feature>
<evidence type="ECO:0000256" key="4">
    <source>
        <dbReference type="ARBA" id="ARBA00022692"/>
    </source>
</evidence>
<protein>
    <submittedName>
        <fullName evidence="12">TonB-dependent receptor</fullName>
    </submittedName>
</protein>
<dbReference type="InterPro" id="IPR012910">
    <property type="entry name" value="Plug_dom"/>
</dbReference>
<comment type="subcellular location">
    <subcellularLocation>
        <location evidence="1 7">Cell outer membrane</location>
        <topology evidence="1 7">Multi-pass membrane protein</topology>
    </subcellularLocation>
</comment>
<dbReference type="PANTHER" id="PTHR40980:SF4">
    <property type="entry name" value="TONB-DEPENDENT RECEPTOR-LIKE BETA-BARREL DOMAIN-CONTAINING PROTEIN"/>
    <property type="match status" value="1"/>
</dbReference>
<evidence type="ECO:0000313" key="12">
    <source>
        <dbReference type="EMBL" id="GGZ35152.1"/>
    </source>
</evidence>
<reference evidence="12" key="1">
    <citation type="journal article" date="2014" name="Int. J. Syst. Evol. Microbiol.">
        <title>Complete genome sequence of Corynebacterium casei LMG S-19264T (=DSM 44701T), isolated from a smear-ripened cheese.</title>
        <authorList>
            <consortium name="US DOE Joint Genome Institute (JGI-PGF)"/>
            <person name="Walter F."/>
            <person name="Albersmeier A."/>
            <person name="Kalinowski J."/>
            <person name="Ruckert C."/>
        </authorList>
    </citation>
    <scope>NUCLEOTIDE SEQUENCE</scope>
    <source>
        <strain evidence="12">KCTC 32296</strain>
    </source>
</reference>
<comment type="caution">
    <text evidence="12">The sequence shown here is derived from an EMBL/GenBank/DDBJ whole genome shotgun (WGS) entry which is preliminary data.</text>
</comment>